<organism evidence="2 3">
    <name type="scientific">Propionivibrio dicarboxylicus</name>
    <dbReference type="NCBI Taxonomy" id="83767"/>
    <lineage>
        <taxon>Bacteria</taxon>
        <taxon>Pseudomonadati</taxon>
        <taxon>Pseudomonadota</taxon>
        <taxon>Betaproteobacteria</taxon>
        <taxon>Rhodocyclales</taxon>
        <taxon>Rhodocyclaceae</taxon>
        <taxon>Propionivibrio</taxon>
    </lineage>
</organism>
<evidence type="ECO:0000313" key="2">
    <source>
        <dbReference type="EMBL" id="SDG93022.1"/>
    </source>
</evidence>
<dbReference type="Pfam" id="PF13531">
    <property type="entry name" value="SBP_bac_11"/>
    <property type="match status" value="1"/>
</dbReference>
<evidence type="ECO:0000313" key="3">
    <source>
        <dbReference type="Proteomes" id="UP000198607"/>
    </source>
</evidence>
<dbReference type="Gene3D" id="3.40.190.10">
    <property type="entry name" value="Periplasmic binding protein-like II"/>
    <property type="match status" value="2"/>
</dbReference>
<dbReference type="GO" id="GO:0015689">
    <property type="term" value="P:molybdate ion transport"/>
    <property type="evidence" value="ECO:0007669"/>
    <property type="project" value="TreeGrafter"/>
</dbReference>
<accession>A0A1G7Y9B2</accession>
<dbReference type="Proteomes" id="UP000198607">
    <property type="component" value="Unassembled WGS sequence"/>
</dbReference>
<dbReference type="PANTHER" id="PTHR30632">
    <property type="entry name" value="MOLYBDATE-BINDING PERIPLASMIC PROTEIN"/>
    <property type="match status" value="1"/>
</dbReference>
<dbReference type="EMBL" id="FNCY01000002">
    <property type="protein sequence ID" value="SDG93022.1"/>
    <property type="molecule type" value="Genomic_DNA"/>
</dbReference>
<dbReference type="GO" id="GO:0030973">
    <property type="term" value="F:molybdate ion binding"/>
    <property type="evidence" value="ECO:0007669"/>
    <property type="project" value="TreeGrafter"/>
</dbReference>
<dbReference type="PANTHER" id="PTHR30632:SF11">
    <property type="entry name" value="BLR4797 PROTEIN"/>
    <property type="match status" value="1"/>
</dbReference>
<proteinExistence type="predicted"/>
<dbReference type="STRING" id="83767.SAMN05660652_00934"/>
<evidence type="ECO:0000256" key="1">
    <source>
        <dbReference type="SAM" id="SignalP"/>
    </source>
</evidence>
<dbReference type="SUPFAM" id="SSF53850">
    <property type="entry name" value="Periplasmic binding protein-like II"/>
    <property type="match status" value="1"/>
</dbReference>
<keyword evidence="1" id="KW-0732">Signal</keyword>
<sequence>MKRLPKLSLLLSLWITLPLACALPAAAADISLLSGGAVEPGIVAFAALVKRELGHDLKIQFNTAPQIAKRLAAGETWDILVSPPAVIDAAQKDGKILADGRTQVGRVGVGIVVREALPAPVIGSAEALKEALMRADSVVYNSASTGLYLDRLFAQLGLSDALRPKTTRYPDGASVMEHVIHGKGQEIGFGAITEIGLYTSKGLRYVGPLPAETQNYTRYDAAIMTGAKQGSAAADVLKLLATPAARAAFTAAGID</sequence>
<reference evidence="2 3" key="1">
    <citation type="submission" date="2016-10" db="EMBL/GenBank/DDBJ databases">
        <authorList>
            <person name="de Groot N.N."/>
        </authorList>
    </citation>
    <scope>NUCLEOTIDE SEQUENCE [LARGE SCALE GENOMIC DNA]</scope>
    <source>
        <strain evidence="2 3">DSM 5885</strain>
    </source>
</reference>
<protein>
    <submittedName>
        <fullName evidence="2">Molybdate transport system substrate-binding protein</fullName>
    </submittedName>
</protein>
<feature type="signal peptide" evidence="1">
    <location>
        <begin position="1"/>
        <end position="27"/>
    </location>
</feature>
<dbReference type="OrthoDB" id="8216219at2"/>
<feature type="chain" id="PRO_5011689709" evidence="1">
    <location>
        <begin position="28"/>
        <end position="255"/>
    </location>
</feature>
<keyword evidence="3" id="KW-1185">Reference proteome</keyword>
<dbReference type="InterPro" id="IPR050682">
    <property type="entry name" value="ModA/WtpA"/>
</dbReference>
<dbReference type="RefSeq" id="WP_091934373.1">
    <property type="nucleotide sequence ID" value="NZ_FNCY01000002.1"/>
</dbReference>
<name>A0A1G7Y9B2_9RHOO</name>
<dbReference type="AlphaFoldDB" id="A0A1G7Y9B2"/>
<gene>
    <name evidence="2" type="ORF">SAMN05660652_00934</name>
</gene>